<proteinExistence type="predicted"/>
<reference evidence="4" key="1">
    <citation type="journal article" date="2021" name="Int. J. Syst. Evol. Microbiol.">
        <title>Actinocatenispora comari sp. nov., an endophytic actinomycete isolated from aerial parts of Comarum salesowianum.</title>
        <authorList>
            <person name="Oyunbileg N."/>
            <person name="Iizaka Y."/>
            <person name="Hamada M."/>
            <person name="Davaapurev B.O."/>
            <person name="Fukumoto A."/>
            <person name="Tsetseg B."/>
            <person name="Kato F."/>
            <person name="Tamura T."/>
            <person name="Batkhuu J."/>
            <person name="Anzai Y."/>
        </authorList>
    </citation>
    <scope>NUCLEOTIDE SEQUENCE [LARGE SCALE GENOMIC DNA]</scope>
    <source>
        <strain evidence="4">NUM-2625</strain>
    </source>
</reference>
<dbReference type="PROSITE" id="PS50005">
    <property type="entry name" value="TPR"/>
    <property type="match status" value="1"/>
</dbReference>
<sequence length="481" mass="48893">MAPNELSRDVRAELRALSKASADIVARRLVASGELLNVDPELALRHAMAARKVASRIPAVREAVGLAAYQCGQWQLAMSELRAFQRITGHNTHLAVLADCERGLGRPERAVDLFRHTDRKSVGLAEWIELLIVAAGARRDMGQLAASVTMLQVPPLETNGTEEWRARLRYAYADALEAAGRVEEAYRWFARAVELDPQGLTDAVDRLLALEGVAIDGDELPEEDEDEEFPVTDEADADDADGEASVAPAGAGTAADDDQVSGNNEVSGKQDTVDDVDVEDLDVEIGRGSAGGDGVSDAADRGAGDGAVADRGAGNTGPDAGDIDGGTGSADQGAGDVGRGVDPSDAGAAGEASGGHGVADGRGVAGSAADASSERVDEGDEGDEGAARAAASSDEDVIAPEAVGRQPGESATANESGTANEAGTANEGDGARTGRAVPPAQFSDLASATDTPISPPPAVRATGDESGTSGAGAPDRGGEAE</sequence>
<evidence type="ECO:0000313" key="3">
    <source>
        <dbReference type="EMBL" id="GIL28750.1"/>
    </source>
</evidence>
<gene>
    <name evidence="3" type="ORF">NUM_40040</name>
</gene>
<evidence type="ECO:0000313" key="4">
    <source>
        <dbReference type="Proteomes" id="UP000614996"/>
    </source>
</evidence>
<accession>A0A8J4EM17</accession>
<dbReference type="SUPFAM" id="SSF48452">
    <property type="entry name" value="TPR-like"/>
    <property type="match status" value="1"/>
</dbReference>
<feature type="compositionally biased region" description="Polar residues" evidence="2">
    <location>
        <begin position="260"/>
        <end position="270"/>
    </location>
</feature>
<feature type="compositionally biased region" description="Polar residues" evidence="2">
    <location>
        <begin position="409"/>
        <end position="423"/>
    </location>
</feature>
<dbReference type="AlphaFoldDB" id="A0A8J4EM17"/>
<feature type="compositionally biased region" description="Gly residues" evidence="2">
    <location>
        <begin position="352"/>
        <end position="364"/>
    </location>
</feature>
<comment type="caution">
    <text evidence="3">The sequence shown here is derived from an EMBL/GenBank/DDBJ whole genome shotgun (WGS) entry which is preliminary data.</text>
</comment>
<feature type="compositionally biased region" description="Acidic residues" evidence="2">
    <location>
        <begin position="216"/>
        <end position="242"/>
    </location>
</feature>
<evidence type="ECO:0000256" key="1">
    <source>
        <dbReference type="PROSITE-ProRule" id="PRU00339"/>
    </source>
</evidence>
<feature type="region of interest" description="Disordered" evidence="2">
    <location>
        <begin position="215"/>
        <end position="481"/>
    </location>
</feature>
<feature type="compositionally biased region" description="Low complexity" evidence="2">
    <location>
        <begin position="243"/>
        <end position="254"/>
    </location>
</feature>
<evidence type="ECO:0008006" key="5">
    <source>
        <dbReference type="Google" id="ProtNLM"/>
    </source>
</evidence>
<organism evidence="3 4">
    <name type="scientific">Actinocatenispora comari</name>
    <dbReference type="NCBI Taxonomy" id="2807577"/>
    <lineage>
        <taxon>Bacteria</taxon>
        <taxon>Bacillati</taxon>
        <taxon>Actinomycetota</taxon>
        <taxon>Actinomycetes</taxon>
        <taxon>Micromonosporales</taxon>
        <taxon>Micromonosporaceae</taxon>
        <taxon>Actinocatenispora</taxon>
    </lineage>
</organism>
<protein>
    <recommendedName>
        <fullName evidence="5">Tetratricopeptide repeat protein</fullName>
    </recommendedName>
</protein>
<dbReference type="EMBL" id="BOPO01000076">
    <property type="protein sequence ID" value="GIL28750.1"/>
    <property type="molecule type" value="Genomic_DNA"/>
</dbReference>
<evidence type="ECO:0000256" key="2">
    <source>
        <dbReference type="SAM" id="MobiDB-lite"/>
    </source>
</evidence>
<dbReference type="InterPro" id="IPR011990">
    <property type="entry name" value="TPR-like_helical_dom_sf"/>
</dbReference>
<keyword evidence="1" id="KW-0802">TPR repeat</keyword>
<keyword evidence="4" id="KW-1185">Reference proteome</keyword>
<feature type="compositionally biased region" description="Acidic residues" evidence="2">
    <location>
        <begin position="273"/>
        <end position="283"/>
    </location>
</feature>
<feature type="repeat" description="TPR" evidence="1">
    <location>
        <begin position="166"/>
        <end position="199"/>
    </location>
</feature>
<dbReference type="Proteomes" id="UP000614996">
    <property type="component" value="Unassembled WGS sequence"/>
</dbReference>
<name>A0A8J4EM17_9ACTN</name>
<dbReference type="InterPro" id="IPR019734">
    <property type="entry name" value="TPR_rpt"/>
</dbReference>
<dbReference type="Gene3D" id="1.25.40.10">
    <property type="entry name" value="Tetratricopeptide repeat domain"/>
    <property type="match status" value="1"/>
</dbReference>